<evidence type="ECO:0000313" key="5">
    <source>
        <dbReference type="Proteomes" id="UP001596023"/>
    </source>
</evidence>
<keyword evidence="2" id="KW-0732">Signal</keyword>
<sequence>MYKLILSLLAAALFLGSCGSSENIQKLTVASSQGDCVGVAPMKCLLVKRDGQTEWEFFYSNIEGFIYEPGYEYVLEVKVEEVEHPAADQSSLKYTLVKEVSKEQKTSDNLPDMPTGDDLQSGPVE</sequence>
<feature type="signal peptide" evidence="2">
    <location>
        <begin position="1"/>
        <end position="22"/>
    </location>
</feature>
<gene>
    <name evidence="4" type="ORF">ACFO6W_06925</name>
</gene>
<dbReference type="EMBL" id="JBHSGN010000054">
    <property type="protein sequence ID" value="MFC4673418.1"/>
    <property type="molecule type" value="Genomic_DNA"/>
</dbReference>
<dbReference type="Pfam" id="PF14302">
    <property type="entry name" value="DUF4377"/>
    <property type="match status" value="1"/>
</dbReference>
<feature type="chain" id="PRO_5045967088" evidence="2">
    <location>
        <begin position="23"/>
        <end position="125"/>
    </location>
</feature>
<evidence type="ECO:0000256" key="1">
    <source>
        <dbReference type="SAM" id="MobiDB-lite"/>
    </source>
</evidence>
<feature type="region of interest" description="Disordered" evidence="1">
    <location>
        <begin position="102"/>
        <end position="125"/>
    </location>
</feature>
<evidence type="ECO:0000313" key="4">
    <source>
        <dbReference type="EMBL" id="MFC4673418.1"/>
    </source>
</evidence>
<comment type="caution">
    <text evidence="4">The sequence shown here is derived from an EMBL/GenBank/DDBJ whole genome shotgun (WGS) entry which is preliminary data.</text>
</comment>
<protein>
    <submittedName>
        <fullName evidence="4">DUF4377 domain-containing protein</fullName>
    </submittedName>
</protein>
<dbReference type="Proteomes" id="UP001596023">
    <property type="component" value="Unassembled WGS sequence"/>
</dbReference>
<evidence type="ECO:0000256" key="2">
    <source>
        <dbReference type="SAM" id="SignalP"/>
    </source>
</evidence>
<dbReference type="RefSeq" id="WP_379994672.1">
    <property type="nucleotide sequence ID" value="NZ_JBHSGN010000054.1"/>
</dbReference>
<evidence type="ECO:0000259" key="3">
    <source>
        <dbReference type="Pfam" id="PF14302"/>
    </source>
</evidence>
<proteinExistence type="predicted"/>
<keyword evidence="5" id="KW-1185">Reference proteome</keyword>
<dbReference type="PROSITE" id="PS51257">
    <property type="entry name" value="PROKAR_LIPOPROTEIN"/>
    <property type="match status" value="1"/>
</dbReference>
<organism evidence="4 5">
    <name type="scientific">Dysgonomonas termitidis</name>
    <dbReference type="NCBI Taxonomy" id="1516126"/>
    <lineage>
        <taxon>Bacteria</taxon>
        <taxon>Pseudomonadati</taxon>
        <taxon>Bacteroidota</taxon>
        <taxon>Bacteroidia</taxon>
        <taxon>Bacteroidales</taxon>
        <taxon>Dysgonomonadaceae</taxon>
        <taxon>Dysgonomonas</taxon>
    </lineage>
</organism>
<feature type="domain" description="DUF4377" evidence="3">
    <location>
        <begin position="28"/>
        <end position="102"/>
    </location>
</feature>
<accession>A0ABV9KTX7</accession>
<dbReference type="InterPro" id="IPR025485">
    <property type="entry name" value="DUF4377"/>
</dbReference>
<name>A0ABV9KTX7_9BACT</name>
<reference evidence="5" key="1">
    <citation type="journal article" date="2019" name="Int. J. Syst. Evol. Microbiol.">
        <title>The Global Catalogue of Microorganisms (GCM) 10K type strain sequencing project: providing services to taxonomists for standard genome sequencing and annotation.</title>
        <authorList>
            <consortium name="The Broad Institute Genomics Platform"/>
            <consortium name="The Broad Institute Genome Sequencing Center for Infectious Disease"/>
            <person name="Wu L."/>
            <person name="Ma J."/>
        </authorList>
    </citation>
    <scope>NUCLEOTIDE SEQUENCE [LARGE SCALE GENOMIC DNA]</scope>
    <source>
        <strain evidence="5">CCUG 66188</strain>
    </source>
</reference>